<sequence>MPRAEPTADATFPVYRVRAVCSVCDKKGWTNSLQKYPKDTVITTPCSTCVKTWERRVAQFHSKPLGLIRSKGAKQAEPEHNPREHEPHWTEKLP</sequence>
<dbReference type="EMBL" id="LAZR01035571">
    <property type="protein sequence ID" value="KKL27154.1"/>
    <property type="molecule type" value="Genomic_DNA"/>
</dbReference>
<protein>
    <submittedName>
        <fullName evidence="2">Uncharacterized protein</fullName>
    </submittedName>
</protein>
<proteinExistence type="predicted"/>
<name>A0A0F9BZ42_9ZZZZ</name>
<feature type="region of interest" description="Disordered" evidence="1">
    <location>
        <begin position="64"/>
        <end position="94"/>
    </location>
</feature>
<dbReference type="AlphaFoldDB" id="A0A0F9BZ42"/>
<evidence type="ECO:0000256" key="1">
    <source>
        <dbReference type="SAM" id="MobiDB-lite"/>
    </source>
</evidence>
<reference evidence="2" key="1">
    <citation type="journal article" date="2015" name="Nature">
        <title>Complex archaea that bridge the gap between prokaryotes and eukaryotes.</title>
        <authorList>
            <person name="Spang A."/>
            <person name="Saw J.H."/>
            <person name="Jorgensen S.L."/>
            <person name="Zaremba-Niedzwiedzka K."/>
            <person name="Martijn J."/>
            <person name="Lind A.E."/>
            <person name="van Eijk R."/>
            <person name="Schleper C."/>
            <person name="Guy L."/>
            <person name="Ettema T.J."/>
        </authorList>
    </citation>
    <scope>NUCLEOTIDE SEQUENCE</scope>
</reference>
<comment type="caution">
    <text evidence="2">The sequence shown here is derived from an EMBL/GenBank/DDBJ whole genome shotgun (WGS) entry which is preliminary data.</text>
</comment>
<organism evidence="2">
    <name type="scientific">marine sediment metagenome</name>
    <dbReference type="NCBI Taxonomy" id="412755"/>
    <lineage>
        <taxon>unclassified sequences</taxon>
        <taxon>metagenomes</taxon>
        <taxon>ecological metagenomes</taxon>
    </lineage>
</organism>
<evidence type="ECO:0000313" key="2">
    <source>
        <dbReference type="EMBL" id="KKL27154.1"/>
    </source>
</evidence>
<feature type="compositionally biased region" description="Basic and acidic residues" evidence="1">
    <location>
        <begin position="74"/>
        <end position="94"/>
    </location>
</feature>
<gene>
    <name evidence="2" type="ORF">LCGC14_2388030</name>
</gene>
<accession>A0A0F9BZ42</accession>